<dbReference type="NCBIfam" id="TIGR01063">
    <property type="entry name" value="gyrA"/>
    <property type="match status" value="1"/>
</dbReference>
<dbReference type="PROSITE" id="PS52040">
    <property type="entry name" value="TOPO_IIA"/>
    <property type="match status" value="1"/>
</dbReference>
<dbReference type="PANTHER" id="PTHR43493:SF5">
    <property type="entry name" value="DNA GYRASE SUBUNIT A, CHLOROPLASTIC_MITOCHONDRIAL"/>
    <property type="match status" value="1"/>
</dbReference>
<dbReference type="InterPro" id="IPR013757">
    <property type="entry name" value="Topo_IIA_A_a_sf"/>
</dbReference>
<dbReference type="GO" id="GO:0005524">
    <property type="term" value="F:ATP binding"/>
    <property type="evidence" value="ECO:0007669"/>
    <property type="project" value="UniProtKB-UniRule"/>
</dbReference>
<dbReference type="Gene3D" id="1.10.268.10">
    <property type="entry name" value="Topoisomerase, domain 3"/>
    <property type="match status" value="1"/>
</dbReference>
<dbReference type="GO" id="GO:0005737">
    <property type="term" value="C:cytoplasm"/>
    <property type="evidence" value="ECO:0007669"/>
    <property type="project" value="UniProtKB-SubCell"/>
</dbReference>
<proteinExistence type="inferred from homology"/>
<dbReference type="GO" id="GO:0006265">
    <property type="term" value="P:DNA topological change"/>
    <property type="evidence" value="ECO:0007669"/>
    <property type="project" value="UniProtKB-UniRule"/>
</dbReference>
<name>A0A6M4JA58_9MOLU</name>
<dbReference type="Pfam" id="PF03989">
    <property type="entry name" value="DNA_gyraseA_C"/>
    <property type="match status" value="6"/>
</dbReference>
<comment type="subunit">
    <text evidence="8">Heterotetramer, composed of two GyrA and two GyrB chains. In the heterotetramer, GyrA contains the active site tyrosine that forms a transient covalent intermediate with DNA, while GyrB binds cofactors and catalyzes ATP hydrolysis.</text>
</comment>
<keyword evidence="12" id="KW-1185">Reference proteome</keyword>
<dbReference type="SUPFAM" id="SSF101904">
    <property type="entry name" value="GyrA/ParC C-terminal domain-like"/>
    <property type="match status" value="1"/>
</dbReference>
<dbReference type="Pfam" id="PF00521">
    <property type="entry name" value="DNA_topoisoIV"/>
    <property type="match status" value="1"/>
</dbReference>
<comment type="similarity">
    <text evidence="2 8">Belongs to the type II topoisomerase GyrA/ParC subunit family.</text>
</comment>
<dbReference type="CDD" id="cd00187">
    <property type="entry name" value="TOP4c"/>
    <property type="match status" value="1"/>
</dbReference>
<reference evidence="11 12" key="1">
    <citation type="submission" date="2020-05" db="EMBL/GenBank/DDBJ databases">
        <title>Novel Mycoplasma species detected in Mirounga angustirostris (northern elephant seal) from the USA.</title>
        <authorList>
            <person name="Volokhov D.V."/>
        </authorList>
    </citation>
    <scope>NUCLEOTIDE SEQUENCE [LARGE SCALE GENOMIC DNA]</scope>
    <source>
        <strain evidence="11 12">Mirounga ES2806-NAS</strain>
    </source>
</reference>
<dbReference type="KEGG" id="mmio:HLA92_00120"/>
<evidence type="ECO:0000256" key="4">
    <source>
        <dbReference type="ARBA" id="ARBA00022840"/>
    </source>
</evidence>
<dbReference type="GO" id="GO:0003677">
    <property type="term" value="F:DNA binding"/>
    <property type="evidence" value="ECO:0007669"/>
    <property type="project" value="UniProtKB-UniRule"/>
</dbReference>
<dbReference type="HAMAP" id="MF_01897">
    <property type="entry name" value="GyrA"/>
    <property type="match status" value="1"/>
</dbReference>
<keyword evidence="8" id="KW-0963">Cytoplasm</keyword>
<protein>
    <recommendedName>
        <fullName evidence="8">DNA gyrase subunit A</fullName>
        <ecNumber evidence="8">5.6.2.2</ecNumber>
    </recommendedName>
</protein>
<evidence type="ECO:0000256" key="1">
    <source>
        <dbReference type="ARBA" id="ARBA00000185"/>
    </source>
</evidence>
<comment type="caution">
    <text evidence="8">Lacks conserved residue(s) required for the propagation of feature annotation.</text>
</comment>
<evidence type="ECO:0000256" key="3">
    <source>
        <dbReference type="ARBA" id="ARBA00022741"/>
    </source>
</evidence>
<keyword evidence="6 8" id="KW-0238">DNA-binding</keyword>
<evidence type="ECO:0000313" key="12">
    <source>
        <dbReference type="Proteomes" id="UP000502118"/>
    </source>
</evidence>
<comment type="function">
    <text evidence="8">A type II topoisomerase that negatively supercoils closed circular double-stranded (ds) DNA in an ATP-dependent manner to modulate DNA topology and maintain chromosomes in an underwound state. Negative supercoiling favors strand separation, and DNA replication, transcription, recombination and repair, all of which involve strand separation. Also able to catalyze the interconversion of other topological isomers of dsDNA rings, including catenanes and knotted rings. Type II topoisomerases break and join 2 DNA strands simultaneously in an ATP-dependent manner.</text>
</comment>
<gene>
    <name evidence="8 11" type="primary">gyrA</name>
    <name evidence="11" type="ORF">HLA92_00120</name>
</gene>
<evidence type="ECO:0000256" key="5">
    <source>
        <dbReference type="ARBA" id="ARBA00023029"/>
    </source>
</evidence>
<dbReference type="SMART" id="SM00434">
    <property type="entry name" value="TOP4c"/>
    <property type="match status" value="1"/>
</dbReference>
<keyword evidence="7 8" id="KW-0413">Isomerase</keyword>
<dbReference type="InterPro" id="IPR002205">
    <property type="entry name" value="Topo_IIA_dom_A"/>
</dbReference>
<dbReference type="EMBL" id="CP053097">
    <property type="protein sequence ID" value="QJR43874.1"/>
    <property type="molecule type" value="Genomic_DNA"/>
</dbReference>
<dbReference type="GO" id="GO:0006261">
    <property type="term" value="P:DNA-templated DNA replication"/>
    <property type="evidence" value="ECO:0007669"/>
    <property type="project" value="UniProtKB-UniRule"/>
</dbReference>
<dbReference type="PANTHER" id="PTHR43493">
    <property type="entry name" value="DNA GYRASE/TOPOISOMERASE SUBUNIT A"/>
    <property type="match status" value="1"/>
</dbReference>
<dbReference type="Gene3D" id="3.30.1360.40">
    <property type="match status" value="1"/>
</dbReference>
<dbReference type="NCBIfam" id="NF004044">
    <property type="entry name" value="PRK05561.1"/>
    <property type="match status" value="1"/>
</dbReference>
<dbReference type="FunFam" id="1.10.268.10:FF:000001">
    <property type="entry name" value="DNA gyrase subunit A"/>
    <property type="match status" value="1"/>
</dbReference>
<accession>A0A6M4JA58</accession>
<dbReference type="FunFam" id="3.90.199.10:FF:000001">
    <property type="entry name" value="DNA gyrase subunit A"/>
    <property type="match status" value="1"/>
</dbReference>
<comment type="catalytic activity">
    <reaction evidence="1 8 9">
        <text>ATP-dependent breakage, passage and rejoining of double-stranded DNA.</text>
        <dbReference type="EC" id="5.6.2.2"/>
    </reaction>
</comment>
<evidence type="ECO:0000256" key="8">
    <source>
        <dbReference type="HAMAP-Rule" id="MF_01897"/>
    </source>
</evidence>
<evidence type="ECO:0000256" key="6">
    <source>
        <dbReference type="ARBA" id="ARBA00023125"/>
    </source>
</evidence>
<evidence type="ECO:0000256" key="2">
    <source>
        <dbReference type="ARBA" id="ARBA00008263"/>
    </source>
</evidence>
<dbReference type="FunFam" id="3.30.1360.40:FF:000002">
    <property type="entry name" value="DNA gyrase subunit A"/>
    <property type="match status" value="1"/>
</dbReference>
<evidence type="ECO:0000256" key="7">
    <source>
        <dbReference type="ARBA" id="ARBA00023235"/>
    </source>
</evidence>
<keyword evidence="3 8" id="KW-0547">Nucleotide-binding</keyword>
<evidence type="ECO:0000259" key="10">
    <source>
        <dbReference type="PROSITE" id="PS52040"/>
    </source>
</evidence>
<dbReference type="InterPro" id="IPR035516">
    <property type="entry name" value="Gyrase/topoIV_suA_C"/>
</dbReference>
<dbReference type="InterPro" id="IPR005743">
    <property type="entry name" value="GyrA"/>
</dbReference>
<dbReference type="InterPro" id="IPR013758">
    <property type="entry name" value="Topo_IIA_A/C_ab"/>
</dbReference>
<feature type="domain" description="Topo IIA-type catalytic" evidence="10">
    <location>
        <begin position="88"/>
        <end position="553"/>
    </location>
</feature>
<dbReference type="AlphaFoldDB" id="A0A6M4JA58"/>
<feature type="active site" description="O-(5'-phospho-DNA)-tyrosine intermediate" evidence="8 9">
    <location>
        <position position="176"/>
    </location>
</feature>
<evidence type="ECO:0000313" key="11">
    <source>
        <dbReference type="EMBL" id="QJR43874.1"/>
    </source>
</evidence>
<keyword evidence="4 8" id="KW-0067">ATP-binding</keyword>
<dbReference type="EC" id="5.6.2.2" evidence="8"/>
<dbReference type="Gene3D" id="3.90.199.10">
    <property type="entry name" value="Topoisomerase II, domain 5"/>
    <property type="match status" value="1"/>
</dbReference>
<dbReference type="GO" id="GO:0009330">
    <property type="term" value="C:DNA topoisomerase type II (double strand cut, ATP-hydrolyzing) complex"/>
    <property type="evidence" value="ECO:0007669"/>
    <property type="project" value="TreeGrafter"/>
</dbReference>
<dbReference type="GO" id="GO:0034335">
    <property type="term" value="F:DNA negative supercoiling activity"/>
    <property type="evidence" value="ECO:0007669"/>
    <property type="project" value="UniProtKB-ARBA"/>
</dbReference>
<keyword evidence="5 8" id="KW-0799">Topoisomerase</keyword>
<comment type="miscellaneous">
    <text evidence="8">Few gyrases are as efficient as E.coli at forming negative supercoils. Not all organisms have 2 type II topoisomerases; in organisms with a single type II topoisomerase this enzyme also has to decatenate newly replicated chromosomes.</text>
</comment>
<dbReference type="Proteomes" id="UP000502118">
    <property type="component" value="Chromosome"/>
</dbReference>
<dbReference type="SUPFAM" id="SSF56719">
    <property type="entry name" value="Type II DNA topoisomerase"/>
    <property type="match status" value="1"/>
</dbReference>
<organism evidence="11 12">
    <name type="scientific">Mycoplasma miroungirhinis</name>
    <dbReference type="NCBI Taxonomy" id="754516"/>
    <lineage>
        <taxon>Bacteria</taxon>
        <taxon>Bacillati</taxon>
        <taxon>Mycoplasmatota</taxon>
        <taxon>Mollicutes</taxon>
        <taxon>Mycoplasmataceae</taxon>
        <taxon>Mycoplasma</taxon>
    </lineage>
</organism>
<dbReference type="NCBIfam" id="NF004043">
    <property type="entry name" value="PRK05560.1"/>
    <property type="match status" value="1"/>
</dbReference>
<evidence type="ECO:0000256" key="9">
    <source>
        <dbReference type="PROSITE-ProRule" id="PRU01384"/>
    </source>
</evidence>
<dbReference type="InterPro" id="IPR050220">
    <property type="entry name" value="Type_II_DNA_Topoisomerases"/>
</dbReference>
<sequence length="873" mass="98308">MSNNDNINEKDLDETYFVEEEEIKKVFEEEVIEEDEDEELPPQEKEGYVVKPTILDEEKNGLTPVSLVKEMKSAFIEYAMSVIVSRALPDAKDGLKPVHRRILYGMSELGMFYNQPHKKAARIVGDVLGKYHPHGDSSVYEAMVRMAQDFSLRYPLIDGHGNFGSIDGDEAAAMRYTEARMSKIASLMVDSIKKNTVDFIDNYDASEKEPVVLPARFPNLLVSGTSGIAVGMATSIPPHNLNDVINASIALAANPQISIDKLIEIVQAPDFPTAGILFDKKSVIQAYKTGRGSVTIRSKAHIEKYANGKSKIVVTEIPYAIRKTDIIEKISLLIKEKRIEGIQDFRDESNREGIRIVIDIKKNVIPEIILNNLYKLTQLQTRFSINTIALVNNEPKLLNLKECLEVYLEHQRDVVTRRLNFDLEKDEQRAHILEGLKIAVENIDKVIEIIKKSSTDVEAQKTLSQTYNLTEIQTKAIVDMRLGRLTGLAIEKMEEELNALKQRIAEFKDILSHQDKLTQLIIDELTEIKNQFGDKRRSEIRWDLNYSIEDEDLIPQKDIIITYTTNNYIKSTLLEEYREQKRGGTGSIGAKTYSDDNVKNIIHTNTHTDILILTSKGKIFRIRGHEIPNVSKSAKGTPIVNIIPNIDKDENISTIISTDSYDENLYLLTVTKKGMIKRTSLDQYEKINISGKKALLLNDDDELVNAKIVTEDEEVYIGSSSNHLARYDISNVRETARSTRGVFGIKLAKNEHVISASSSNEGKYIFSLGAEGFGKLTLASEFRKTARNTKGVLALNGEKAGNLIYAAACEGNEDLMIITKNNMVIRFNLKLVSTSARNTKGVKLINLKNKKDEIVAVTKINFSDEETEEEITK</sequence>
<dbReference type="GO" id="GO:0005694">
    <property type="term" value="C:chromosome"/>
    <property type="evidence" value="ECO:0007669"/>
    <property type="project" value="InterPro"/>
</dbReference>
<dbReference type="Gene3D" id="2.120.10.90">
    <property type="entry name" value="DNA gyrase/topoisomerase IV, subunit A, C-terminal"/>
    <property type="match status" value="1"/>
</dbReference>
<comment type="subcellular location">
    <subcellularLocation>
        <location evidence="8">Cytoplasm</location>
    </subcellularLocation>
</comment>
<dbReference type="InterPro" id="IPR006691">
    <property type="entry name" value="GyrA/parC_rep"/>
</dbReference>
<dbReference type="InterPro" id="IPR013760">
    <property type="entry name" value="Topo_IIA-like_dom_sf"/>
</dbReference>